<dbReference type="STRING" id="537007.BLAHAN_06550"/>
<accession>C9LAU0</accession>
<dbReference type="GO" id="GO:0015970">
    <property type="term" value="P:guanosine tetraphosphate biosynthetic process"/>
    <property type="evidence" value="ECO:0007669"/>
    <property type="project" value="UniProtKB-UniPathway"/>
</dbReference>
<evidence type="ECO:0000313" key="3">
    <source>
        <dbReference type="EMBL" id="EEX20758.1"/>
    </source>
</evidence>
<dbReference type="Pfam" id="PF04607">
    <property type="entry name" value="RelA_SpoT"/>
    <property type="match status" value="1"/>
</dbReference>
<dbReference type="EMBL" id="ABYU02000037">
    <property type="protein sequence ID" value="EEX20758.1"/>
    <property type="molecule type" value="Genomic_DNA"/>
</dbReference>
<organism evidence="3 4">
    <name type="scientific">Blautia hansenii DSM 20583</name>
    <dbReference type="NCBI Taxonomy" id="537007"/>
    <lineage>
        <taxon>Bacteria</taxon>
        <taxon>Bacillati</taxon>
        <taxon>Bacillota</taxon>
        <taxon>Clostridia</taxon>
        <taxon>Lachnospirales</taxon>
        <taxon>Lachnospiraceae</taxon>
        <taxon>Blautia</taxon>
    </lineage>
</organism>
<dbReference type="Proteomes" id="UP000003755">
    <property type="component" value="Unassembled WGS sequence"/>
</dbReference>
<dbReference type="eggNOG" id="COG2357">
    <property type="taxonomic scope" value="Bacteria"/>
</dbReference>
<dbReference type="SMART" id="SM00954">
    <property type="entry name" value="RelA_SpoT"/>
    <property type="match status" value="1"/>
</dbReference>
<dbReference type="PANTHER" id="PTHR47837">
    <property type="entry name" value="GTP PYROPHOSPHOKINASE YJBM"/>
    <property type="match status" value="1"/>
</dbReference>
<sequence length="215" mass="25020">MEKLIELIKQEDADGWETLMFLYNAALKEINTKIDILNDEFQHIYHYTPIEHIKSRIKTPASIVNKLKKNGYETSVENMVKYVNDIAGIRIICSFTSDIYLIADMITKQSDLKVVSVKDYITHPKVSGYQSYHILVTVPIHLTQGIVDTIVEIQIRTIAQDFWASLEHKIYYKFEGNAPDYIRRELQECANIVSNLDRRMLSLNEKIQEFSEKNS</sequence>
<feature type="domain" description="RelA/SpoT" evidence="2">
    <location>
        <begin position="55"/>
        <end position="178"/>
    </location>
</feature>
<keyword evidence="4" id="KW-1185">Reference proteome</keyword>
<dbReference type="Gene3D" id="3.30.460.10">
    <property type="entry name" value="Beta Polymerase, domain 2"/>
    <property type="match status" value="1"/>
</dbReference>
<proteinExistence type="predicted"/>
<evidence type="ECO:0000256" key="1">
    <source>
        <dbReference type="ARBA" id="ARBA00004976"/>
    </source>
</evidence>
<dbReference type="SUPFAM" id="SSF81301">
    <property type="entry name" value="Nucleotidyltransferase"/>
    <property type="match status" value="1"/>
</dbReference>
<dbReference type="CDD" id="cd05399">
    <property type="entry name" value="NT_Rel-Spo_like"/>
    <property type="match status" value="1"/>
</dbReference>
<protein>
    <submittedName>
        <fullName evidence="3">RelA/SpoT domain protein</fullName>
    </submittedName>
</protein>
<dbReference type="RefSeq" id="WP_003023152.1">
    <property type="nucleotide sequence ID" value="NZ_CP022413.2"/>
</dbReference>
<evidence type="ECO:0000259" key="2">
    <source>
        <dbReference type="SMART" id="SM00954"/>
    </source>
</evidence>
<name>C9LAU0_BLAHA</name>
<dbReference type="Gene3D" id="1.10.287.860">
    <property type="entry name" value="Nucleotidyltransferase"/>
    <property type="match status" value="1"/>
</dbReference>
<comment type="caution">
    <text evidence="3">The sequence shown here is derived from an EMBL/GenBank/DDBJ whole genome shotgun (WGS) entry which is preliminary data.</text>
</comment>
<dbReference type="InterPro" id="IPR052366">
    <property type="entry name" value="GTP_Pyrophosphokinase"/>
</dbReference>
<reference evidence="3" key="1">
    <citation type="submission" date="2009-09" db="EMBL/GenBank/DDBJ databases">
        <authorList>
            <person name="Weinstock G."/>
            <person name="Sodergren E."/>
            <person name="Clifton S."/>
            <person name="Fulton L."/>
            <person name="Fulton B."/>
            <person name="Courtney L."/>
            <person name="Fronick C."/>
            <person name="Harrison M."/>
            <person name="Strong C."/>
            <person name="Farmer C."/>
            <person name="Delahaunty K."/>
            <person name="Markovic C."/>
            <person name="Hall O."/>
            <person name="Minx P."/>
            <person name="Tomlinson C."/>
            <person name="Mitreva M."/>
            <person name="Nelson J."/>
            <person name="Hou S."/>
            <person name="Wollam A."/>
            <person name="Pepin K.H."/>
            <person name="Johnson M."/>
            <person name="Bhonagiri V."/>
            <person name="Nash W.E."/>
            <person name="Warren W."/>
            <person name="Chinwalla A."/>
            <person name="Mardis E.R."/>
            <person name="Wilson R.K."/>
        </authorList>
    </citation>
    <scope>NUCLEOTIDE SEQUENCE [LARGE SCALE GENOMIC DNA]</scope>
    <source>
        <strain evidence="3">DSM 20583</strain>
    </source>
</reference>
<comment type="pathway">
    <text evidence="1">Purine metabolism; ppGpp biosynthesis; ppGpp from GTP: step 1/2.</text>
</comment>
<dbReference type="HOGENOM" id="CLU_077095_1_1_9"/>
<gene>
    <name evidence="3" type="ORF">BLAHAN_06550</name>
</gene>
<dbReference type="AlphaFoldDB" id="C9LAU0"/>
<dbReference type="KEGG" id="bhan:CGC63_00610"/>
<dbReference type="UniPathway" id="UPA00908">
    <property type="reaction ID" value="UER00884"/>
</dbReference>
<dbReference type="InterPro" id="IPR007685">
    <property type="entry name" value="RelA_SpoT"/>
</dbReference>
<dbReference type="PANTHER" id="PTHR47837:SF2">
    <property type="entry name" value="GTP PYROPHOSPHOKINASE YWAC"/>
    <property type="match status" value="1"/>
</dbReference>
<dbReference type="InterPro" id="IPR043519">
    <property type="entry name" value="NT_sf"/>
</dbReference>
<evidence type="ECO:0000313" key="4">
    <source>
        <dbReference type="Proteomes" id="UP000003755"/>
    </source>
</evidence>